<sequence>MKLLSLLTGLLTITTSFTSNSLSDRLCKGNEEIIFSFLLTKNKKIVSLCKDKQGDYLVYRFGTKEKVELEYPQKLDKTSWKVFKLYGVKRFGGKANAGFGDYNISFSNNGVTYEVFENWSDDDDTSDIGVNVTIDKKKVILKGDIKSKQGALLRLDGEQDKIRNTADDEE</sequence>
<protein>
    <submittedName>
        <fullName evidence="1">Uncharacterized protein</fullName>
    </submittedName>
</protein>
<reference evidence="1 2" key="1">
    <citation type="journal article" date="2016" name="Int. J. Syst. Evol. Microbiol.">
        <title>Panacibacter ginsenosidivorans gen. nov., sp. nov., with ginsenoside converting activity isolated from soil of a ginseng field.</title>
        <authorList>
            <person name="Siddiqi M.Z."/>
            <person name="Muhammad Shafi S."/>
            <person name="Choi K.D."/>
            <person name="Im W.T."/>
        </authorList>
    </citation>
    <scope>NUCLEOTIDE SEQUENCE [LARGE SCALE GENOMIC DNA]</scope>
    <source>
        <strain evidence="1 2">Gsoil1550</strain>
    </source>
</reference>
<evidence type="ECO:0000313" key="1">
    <source>
        <dbReference type="EMBL" id="QEC69554.1"/>
    </source>
</evidence>
<dbReference type="RefSeq" id="WP_147192430.1">
    <property type="nucleotide sequence ID" value="NZ_CP042435.1"/>
</dbReference>
<keyword evidence="2" id="KW-1185">Reference proteome</keyword>
<name>A0A5B8VDK5_9BACT</name>
<proteinExistence type="predicted"/>
<gene>
    <name evidence="1" type="ORF">FRZ67_20440</name>
</gene>
<dbReference type="Proteomes" id="UP000321533">
    <property type="component" value="Chromosome"/>
</dbReference>
<organism evidence="1 2">
    <name type="scientific">Panacibacter ginsenosidivorans</name>
    <dbReference type="NCBI Taxonomy" id="1813871"/>
    <lineage>
        <taxon>Bacteria</taxon>
        <taxon>Pseudomonadati</taxon>
        <taxon>Bacteroidota</taxon>
        <taxon>Chitinophagia</taxon>
        <taxon>Chitinophagales</taxon>
        <taxon>Chitinophagaceae</taxon>
        <taxon>Panacibacter</taxon>
    </lineage>
</organism>
<accession>A0A5B8VDK5</accession>
<dbReference type="KEGG" id="pgin:FRZ67_20440"/>
<dbReference type="AlphaFoldDB" id="A0A5B8VDK5"/>
<evidence type="ECO:0000313" key="2">
    <source>
        <dbReference type="Proteomes" id="UP000321533"/>
    </source>
</evidence>
<dbReference type="OrthoDB" id="673145at2"/>
<dbReference type="EMBL" id="CP042435">
    <property type="protein sequence ID" value="QEC69554.1"/>
    <property type="molecule type" value="Genomic_DNA"/>
</dbReference>